<dbReference type="PANTHER" id="PTHR43808:SF9">
    <property type="entry name" value="BLL0789 PROTEIN"/>
    <property type="match status" value="1"/>
</dbReference>
<evidence type="ECO:0000259" key="6">
    <source>
        <dbReference type="Pfam" id="PF07687"/>
    </source>
</evidence>
<comment type="caution">
    <text evidence="7">The sequence shown here is derived from an EMBL/GenBank/DDBJ whole genome shotgun (WGS) entry which is preliminary data.</text>
</comment>
<dbReference type="SUPFAM" id="SSF53187">
    <property type="entry name" value="Zn-dependent exopeptidases"/>
    <property type="match status" value="1"/>
</dbReference>
<dbReference type="PANTHER" id="PTHR43808">
    <property type="entry name" value="ACETYLORNITHINE DEACETYLASE"/>
    <property type="match status" value="1"/>
</dbReference>
<comment type="cofactor">
    <cofactor evidence="1">
        <name>Zn(2+)</name>
        <dbReference type="ChEBI" id="CHEBI:29105"/>
    </cofactor>
</comment>
<dbReference type="EMBL" id="BMQJ01000009">
    <property type="protein sequence ID" value="GGQ04696.1"/>
    <property type="molecule type" value="Genomic_DNA"/>
</dbReference>
<evidence type="ECO:0000256" key="1">
    <source>
        <dbReference type="ARBA" id="ARBA00001947"/>
    </source>
</evidence>
<evidence type="ECO:0000313" key="7">
    <source>
        <dbReference type="EMBL" id="GGQ04696.1"/>
    </source>
</evidence>
<reference evidence="8" key="1">
    <citation type="journal article" date="2019" name="Int. J. Syst. Evol. Microbiol.">
        <title>The Global Catalogue of Microorganisms (GCM) 10K type strain sequencing project: providing services to taxonomists for standard genome sequencing and annotation.</title>
        <authorList>
            <consortium name="The Broad Institute Genomics Platform"/>
            <consortium name="The Broad Institute Genome Sequencing Center for Infectious Disease"/>
            <person name="Wu L."/>
            <person name="Ma J."/>
        </authorList>
    </citation>
    <scope>NUCLEOTIDE SEQUENCE [LARGE SCALE GENOMIC DNA]</scope>
    <source>
        <strain evidence="8">JCM 3115</strain>
    </source>
</reference>
<dbReference type="InterPro" id="IPR001261">
    <property type="entry name" value="ArgE/DapE_CS"/>
</dbReference>
<keyword evidence="8" id="KW-1185">Reference proteome</keyword>
<dbReference type="InterPro" id="IPR002933">
    <property type="entry name" value="Peptidase_M20"/>
</dbReference>
<feature type="compositionally biased region" description="Basic and acidic residues" evidence="5">
    <location>
        <begin position="15"/>
        <end position="30"/>
    </location>
</feature>
<dbReference type="CDD" id="cd03885">
    <property type="entry name" value="M20_CPDG2"/>
    <property type="match status" value="1"/>
</dbReference>
<evidence type="ECO:0000256" key="2">
    <source>
        <dbReference type="ARBA" id="ARBA00022723"/>
    </source>
</evidence>
<dbReference type="InterPro" id="IPR011650">
    <property type="entry name" value="Peptidase_M20_dimer"/>
</dbReference>
<evidence type="ECO:0000256" key="5">
    <source>
        <dbReference type="SAM" id="MobiDB-lite"/>
    </source>
</evidence>
<organism evidence="7 8">
    <name type="scientific">Streptosporangium pseudovulgare</name>
    <dbReference type="NCBI Taxonomy" id="35765"/>
    <lineage>
        <taxon>Bacteria</taxon>
        <taxon>Bacillati</taxon>
        <taxon>Actinomycetota</taxon>
        <taxon>Actinomycetes</taxon>
        <taxon>Streptosporangiales</taxon>
        <taxon>Streptosporangiaceae</taxon>
        <taxon>Streptosporangium</taxon>
    </lineage>
</organism>
<feature type="region of interest" description="Disordered" evidence="5">
    <location>
        <begin position="1"/>
        <end position="37"/>
    </location>
</feature>
<dbReference type="SUPFAM" id="SSF55031">
    <property type="entry name" value="Bacterial exopeptidase dimerisation domain"/>
    <property type="match status" value="1"/>
</dbReference>
<dbReference type="PIRSF" id="PIRSF037238">
    <property type="entry name" value="Carboxypeptidase_G2"/>
    <property type="match status" value="1"/>
</dbReference>
<sequence length="431" mass="44579">MNAGDSGAESTSDVQDTKEPGSMSDVRDTVDAGSMSDVRDTVDAGSLDDVTDAPALHAWIAEHRADMLADLSDYVSLETPSNDRALLDAGLAWLDDYLTARLGAPAATRRVDGGPYGDIRVNDYPGRGTAPILLLAHYDTVWPAGTLASWPFTVEGDRASGPGVFDMKAGLVQLVWALRALDAAGLPRPPLRLLLNGDEEIGSPASRPLIEEAAGDVAAALVFEASVDGALKTERKGVGIFRLEFTGVEAHAGLEPAKGASAIDELARAVRLLHDLTDLDAGTTVNVGVVSGGTGSNVVAGAARAEVDVRVASQSEAARVDAALAALRPHDPRASIEITGGWNRPVMERSEGTARLFGRARDVAARLGLDLCERSVGGASDGNFAAALGLPVLDGLGAVGAGAHARHEHISVDGMLERAALTAALLHTMAS</sequence>
<dbReference type="InterPro" id="IPR017150">
    <property type="entry name" value="Pept_M20_glutamate_carboxypep"/>
</dbReference>
<dbReference type="InterPro" id="IPR036264">
    <property type="entry name" value="Bact_exopeptidase_dim_dom"/>
</dbReference>
<proteinExistence type="predicted"/>
<evidence type="ECO:0000313" key="8">
    <source>
        <dbReference type="Proteomes" id="UP000611554"/>
    </source>
</evidence>
<evidence type="ECO:0000256" key="4">
    <source>
        <dbReference type="ARBA" id="ARBA00022833"/>
    </source>
</evidence>
<dbReference type="Gene3D" id="3.30.70.360">
    <property type="match status" value="1"/>
</dbReference>
<accession>A0ABQ2QYT4</accession>
<dbReference type="Pfam" id="PF07687">
    <property type="entry name" value="M20_dimer"/>
    <property type="match status" value="1"/>
</dbReference>
<keyword evidence="2" id="KW-0479">Metal-binding</keyword>
<dbReference type="Pfam" id="PF01546">
    <property type="entry name" value="Peptidase_M20"/>
    <property type="match status" value="1"/>
</dbReference>
<dbReference type="Gene3D" id="3.40.630.10">
    <property type="entry name" value="Zn peptidases"/>
    <property type="match status" value="1"/>
</dbReference>
<name>A0ABQ2QYT4_9ACTN</name>
<dbReference type="PROSITE" id="PS00758">
    <property type="entry name" value="ARGE_DAPE_CPG2_1"/>
    <property type="match status" value="1"/>
</dbReference>
<evidence type="ECO:0000256" key="3">
    <source>
        <dbReference type="ARBA" id="ARBA00022801"/>
    </source>
</evidence>
<dbReference type="InterPro" id="IPR050072">
    <property type="entry name" value="Peptidase_M20A"/>
</dbReference>
<keyword evidence="4" id="KW-0862">Zinc</keyword>
<protein>
    <submittedName>
        <fullName evidence="7">Peptidase M20</fullName>
    </submittedName>
</protein>
<dbReference type="Proteomes" id="UP000611554">
    <property type="component" value="Unassembled WGS sequence"/>
</dbReference>
<keyword evidence="3" id="KW-0378">Hydrolase</keyword>
<feature type="domain" description="Peptidase M20 dimerisation" evidence="6">
    <location>
        <begin position="233"/>
        <end position="327"/>
    </location>
</feature>
<gene>
    <name evidence="7" type="ORF">GCM10010140_38560</name>
</gene>